<dbReference type="AlphaFoldDB" id="A0A166AEC5"/>
<proteinExistence type="predicted"/>
<accession>A0A166AEC5</accession>
<protein>
    <submittedName>
        <fullName evidence="1">Uncharacterized protein</fullName>
    </submittedName>
</protein>
<reference evidence="1 2" key="1">
    <citation type="journal article" date="2016" name="Mol. Biol. Evol.">
        <title>Comparative Genomics of Early-Diverging Mushroom-Forming Fungi Provides Insights into the Origins of Lignocellulose Decay Capabilities.</title>
        <authorList>
            <person name="Nagy L.G."/>
            <person name="Riley R."/>
            <person name="Tritt A."/>
            <person name="Adam C."/>
            <person name="Daum C."/>
            <person name="Floudas D."/>
            <person name="Sun H."/>
            <person name="Yadav J.S."/>
            <person name="Pangilinan J."/>
            <person name="Larsson K.H."/>
            <person name="Matsuura K."/>
            <person name="Barry K."/>
            <person name="Labutti K."/>
            <person name="Kuo R."/>
            <person name="Ohm R.A."/>
            <person name="Bhattacharya S.S."/>
            <person name="Shirouzu T."/>
            <person name="Yoshinaga Y."/>
            <person name="Martin F.M."/>
            <person name="Grigoriev I.V."/>
            <person name="Hibbett D.S."/>
        </authorList>
    </citation>
    <scope>NUCLEOTIDE SEQUENCE [LARGE SCALE GENOMIC DNA]</scope>
    <source>
        <strain evidence="1 2">CBS 109695</strain>
    </source>
</reference>
<evidence type="ECO:0000313" key="2">
    <source>
        <dbReference type="Proteomes" id="UP000076532"/>
    </source>
</evidence>
<dbReference type="EMBL" id="KV417661">
    <property type="protein sequence ID" value="KZP11519.1"/>
    <property type="molecule type" value="Genomic_DNA"/>
</dbReference>
<dbReference type="Proteomes" id="UP000076532">
    <property type="component" value="Unassembled WGS sequence"/>
</dbReference>
<sequence>MPEKPEAEKMLYDILSRVSEQRRKYKQEPLYRMQIYPRTFSLGTKDKSYTTCHIDRQDYTDHTESVDPSVIFSPWDIQRSKKKAPGGKVLEDYTYLMKPLTPGPLLAAVRGKQLAFGAGHHMVTCNMGLEAHWVSLPRNDFDEIISTCQPGPSDNKAKARKMRSFVIPDRFRVENSGSKDRTCNIFVAFINESHVWALVDHSRLVRFRVLSSDLQWSWNDFIPATAKTGRWHSLWTFYPCGPDWITERIDAELLLQSWRHLILKSHGFGEHTTHDYLYLSAIFPGAPAFFVCANEAIWARFSSGIATYMARYRTDTYRALCCGAANSLNCWDFNYTASTNYYSTEVFVFRRDIARVPRDLFNTYSKEGLLDESHVIGNPLIIGQADEDYDEPFEVTTLDFKKVRVIRRGKYYTIIRAQVPEDDTKWGRWRDLPEQEFKDMTTKGKTTTIGTAEFREVLDNKVDFQVVLSIKGKAGRPKKVLFSCFSFSLSYLIALVLGSHWEAWGPQEAP</sequence>
<organism evidence="1 2">
    <name type="scientific">Athelia psychrophila</name>
    <dbReference type="NCBI Taxonomy" id="1759441"/>
    <lineage>
        <taxon>Eukaryota</taxon>
        <taxon>Fungi</taxon>
        <taxon>Dikarya</taxon>
        <taxon>Basidiomycota</taxon>
        <taxon>Agaricomycotina</taxon>
        <taxon>Agaricomycetes</taxon>
        <taxon>Agaricomycetidae</taxon>
        <taxon>Atheliales</taxon>
        <taxon>Atheliaceae</taxon>
        <taxon>Athelia</taxon>
    </lineage>
</organism>
<keyword evidence="2" id="KW-1185">Reference proteome</keyword>
<dbReference type="OrthoDB" id="3040495at2759"/>
<name>A0A166AEC5_9AGAM</name>
<evidence type="ECO:0000313" key="1">
    <source>
        <dbReference type="EMBL" id="KZP11519.1"/>
    </source>
</evidence>
<gene>
    <name evidence="1" type="ORF">FIBSPDRAFT_756553</name>
</gene>